<dbReference type="Pfam" id="PF16866">
    <property type="entry name" value="PHD_4"/>
    <property type="match status" value="1"/>
</dbReference>
<dbReference type="PANTHER" id="PTHR35391:SF7">
    <property type="entry name" value="C2H2-TYPE DOMAIN-CONTAINING PROTEIN"/>
    <property type="match status" value="1"/>
</dbReference>
<dbReference type="Pfam" id="PF07653">
    <property type="entry name" value="SH3_2"/>
    <property type="match status" value="1"/>
</dbReference>
<dbReference type="Pfam" id="PF26082">
    <property type="entry name" value="zf-C2H2_AcuF"/>
    <property type="match status" value="1"/>
</dbReference>
<dbReference type="GO" id="GO:0004725">
    <property type="term" value="F:protein tyrosine phosphatase activity"/>
    <property type="evidence" value="ECO:0007669"/>
    <property type="project" value="InterPro"/>
</dbReference>
<dbReference type="GO" id="GO:0008270">
    <property type="term" value="F:zinc ion binding"/>
    <property type="evidence" value="ECO:0007669"/>
    <property type="project" value="UniProtKB-KW"/>
</dbReference>
<dbReference type="Proteomes" id="UP000800094">
    <property type="component" value="Unassembled WGS sequence"/>
</dbReference>
<dbReference type="SUPFAM" id="SSF52799">
    <property type="entry name" value="(Phosphotyrosine protein) phosphatases II"/>
    <property type="match status" value="1"/>
</dbReference>
<organism evidence="10 11">
    <name type="scientific">Trematosphaeria pertusa</name>
    <dbReference type="NCBI Taxonomy" id="390896"/>
    <lineage>
        <taxon>Eukaryota</taxon>
        <taxon>Fungi</taxon>
        <taxon>Dikarya</taxon>
        <taxon>Ascomycota</taxon>
        <taxon>Pezizomycotina</taxon>
        <taxon>Dothideomycetes</taxon>
        <taxon>Pleosporomycetidae</taxon>
        <taxon>Pleosporales</taxon>
        <taxon>Massarineae</taxon>
        <taxon>Trematosphaeriaceae</taxon>
        <taxon>Trematosphaeria</taxon>
    </lineage>
</organism>
<feature type="region of interest" description="Disordered" evidence="6">
    <location>
        <begin position="1444"/>
        <end position="1466"/>
    </location>
</feature>
<dbReference type="PROSITE" id="PS50016">
    <property type="entry name" value="ZF_PHD_2"/>
    <property type="match status" value="1"/>
</dbReference>
<keyword evidence="11" id="KW-1185">Reference proteome</keyword>
<dbReference type="InterPro" id="IPR058925">
    <property type="entry name" value="zf-C2H2_AcuF"/>
</dbReference>
<dbReference type="CDD" id="cd00174">
    <property type="entry name" value="SH3"/>
    <property type="match status" value="1"/>
</dbReference>
<dbReference type="Pfam" id="PF00102">
    <property type="entry name" value="Y_phosphatase"/>
    <property type="match status" value="1"/>
</dbReference>
<dbReference type="InterPro" id="IPR013087">
    <property type="entry name" value="Znf_C2H2_type"/>
</dbReference>
<dbReference type="PROSITE" id="PS50055">
    <property type="entry name" value="TYR_PHOSPHATASE_PTP"/>
    <property type="match status" value="1"/>
</dbReference>
<dbReference type="GeneID" id="54582150"/>
<evidence type="ECO:0000259" key="9">
    <source>
        <dbReference type="PROSITE" id="PS50056"/>
    </source>
</evidence>
<dbReference type="Gene3D" id="3.90.190.10">
    <property type="entry name" value="Protein tyrosine phosphatase superfamily"/>
    <property type="match status" value="1"/>
</dbReference>
<dbReference type="InterPro" id="IPR036028">
    <property type="entry name" value="SH3-like_dom_sf"/>
</dbReference>
<keyword evidence="3 5" id="KW-0863">Zinc-finger</keyword>
<accession>A0A6A6II03</accession>
<evidence type="ECO:0000313" key="11">
    <source>
        <dbReference type="Proteomes" id="UP000800094"/>
    </source>
</evidence>
<feature type="domain" description="Tyrosine-protein phosphatase" evidence="8">
    <location>
        <begin position="1522"/>
        <end position="1809"/>
    </location>
</feature>
<dbReference type="InterPro" id="IPR000387">
    <property type="entry name" value="Tyr_Pase_dom"/>
</dbReference>
<protein>
    <recommendedName>
        <fullName evidence="12">Protein-tyrosine-phosphatase</fullName>
    </recommendedName>
</protein>
<dbReference type="Gene3D" id="3.30.40.10">
    <property type="entry name" value="Zinc/RING finger domain, C3HC4 (zinc finger)"/>
    <property type="match status" value="2"/>
</dbReference>
<proteinExistence type="predicted"/>
<evidence type="ECO:0000256" key="2">
    <source>
        <dbReference type="ARBA" id="ARBA00022723"/>
    </source>
</evidence>
<feature type="domain" description="PHD-type" evidence="7">
    <location>
        <begin position="1187"/>
        <end position="1236"/>
    </location>
</feature>
<evidence type="ECO:0000256" key="3">
    <source>
        <dbReference type="ARBA" id="ARBA00022771"/>
    </source>
</evidence>
<evidence type="ECO:0000256" key="5">
    <source>
        <dbReference type="PROSITE-ProRule" id="PRU00146"/>
    </source>
</evidence>
<dbReference type="SUPFAM" id="SSF57903">
    <property type="entry name" value="FYVE/PHD zinc finger"/>
    <property type="match status" value="2"/>
</dbReference>
<dbReference type="SMART" id="SM00404">
    <property type="entry name" value="PTPc_motif"/>
    <property type="match status" value="1"/>
</dbReference>
<dbReference type="InterPro" id="IPR003595">
    <property type="entry name" value="Tyr_Pase_cat"/>
</dbReference>
<evidence type="ECO:0000259" key="7">
    <source>
        <dbReference type="PROSITE" id="PS50016"/>
    </source>
</evidence>
<dbReference type="PROSITE" id="PS50056">
    <property type="entry name" value="TYR_PHOSPHATASE_2"/>
    <property type="match status" value="1"/>
</dbReference>
<keyword evidence="2" id="KW-0479">Metal-binding</keyword>
<dbReference type="RefSeq" id="XP_033685000.1">
    <property type="nucleotide sequence ID" value="XM_033828820.1"/>
</dbReference>
<feature type="domain" description="Tyrosine specific protein phosphatases" evidence="9">
    <location>
        <begin position="1711"/>
        <end position="1800"/>
    </location>
</feature>
<dbReference type="SMART" id="SM00249">
    <property type="entry name" value="PHD"/>
    <property type="match status" value="2"/>
</dbReference>
<dbReference type="InterPro" id="IPR029021">
    <property type="entry name" value="Prot-tyrosine_phosphatase-like"/>
</dbReference>
<dbReference type="InterPro" id="IPR011011">
    <property type="entry name" value="Znf_FYVE_PHD"/>
</dbReference>
<evidence type="ECO:0000313" key="10">
    <source>
        <dbReference type="EMBL" id="KAF2249996.1"/>
    </source>
</evidence>
<evidence type="ECO:0000259" key="8">
    <source>
        <dbReference type="PROSITE" id="PS50055"/>
    </source>
</evidence>
<dbReference type="SMART" id="SM00326">
    <property type="entry name" value="SH3"/>
    <property type="match status" value="3"/>
</dbReference>
<feature type="compositionally biased region" description="Basic and acidic residues" evidence="6">
    <location>
        <begin position="1341"/>
        <end position="1353"/>
    </location>
</feature>
<feature type="compositionally biased region" description="Basic and acidic residues" evidence="6">
    <location>
        <begin position="1368"/>
        <end position="1379"/>
    </location>
</feature>
<sequence length="1849" mass="207041">MASSVSEQCRSCISTLRAIFSTLSASKRHGRVTSDQANEQLERFSLWVGNIGALHRPASALSIESRLREAEDVLAHIVELLDDLNEVTNELSQITSGKREGEVSFADTDECTDGDEVEEVAEESELLEEIGDCVTRLFRVSSLIRQAAPTDLFAKALLRNRYRFNDQFDIAHVGEKFPKLASQVSGWLRERLGRAITRRRQYLSYIQDHRDKLEGMLTMQEPNDAAVSTPEIPVIKHLHTATPVLDTTSRPSTFFTKATSLAPGRITAQMLTAEEESDPENDARSYTTVSRSMDGDIEASTMARIPRLDDLRVGSKKEVECPFCFRMKKFKNERVWRRHVFSDLRSYVCTFQDCDAPYFGDINEWFHHEMQNHRVSYLCRLCKGKTFHSSDRYLAHVKRHHPQLLENGDERPLLEISRKPVDQIPAHDCPCCSEWEDRLKHRATTHGLSMESPDSILTVFPTDFKRHLASHLEQLALFSIPVGSASGDDVGSNVAIEEEKSTLSDRSNLSALTFDSDRHSSNPNLDRDDEDTHRYRSDEDPELTSEDHQAQNQPSSELPDMADNLAVARTGLKAMEATHMANKLPDPVPEHPDFGVDKEVPCVYCNEPEDNDPSPEFELVLSCEVCGDMAHRQCARGAGTFGPDDDHANVWRCTACVHPGKEPQGHALYMSDEECDAIQQTQSAAIGEEDMGWDTDVSFETNIKNPVNLVYEPVRHPFKVRGKEDYLSDSMGELSFRKGQSITVTHHTPSIPEKEAFFGYYRKNGTIETGAFHKSAVAVEFGAIAKSDFFGTSDKSSLAFKKGQFINVTWTEEQMWRGWYSGEHGEKIRGRFPSHLVQWLSPADTSVSENAEGDQSTARGRIPGPFSQPVYEPVASLDVVAKHKTEPAFGSSFLYMEPGDIITVTHVIRIESEERYYSGYSTSQFGASLDGIFHKASVVPRISVDTQPTEGEWDNGRTLCVFVSDQSYPKLQSVALRWRLRELAGLYDGQISWLPGSSEASPRLQLHGTSRFVLFKKVLRFGTWAIDPEFQAFEGRVVENFGGESVDDMPLRNGELVGVLNYGPTKDWFMGIVPGDGGIVKQTGKFPARAVERVERGGAVGSWPPTPFKVMTLCVGSYFTGQTLTVTEVNGDLITAMPLSNYTGPVHLFAAQVMLVEETANPARGDFDAESTIDESAEDKGSETSTLSLCMFCGEEEEPLYLTCTVCKRGAHHFCTPRYVALDSMEDWACPTCASTDHVPPEEVIAEVRRRNDMLHGILDDANIFHTQLGNGVIEIRLEDNPDIDNSTLKYRIHSILEDTKKDFDRNYAGLHTVYRRDNRCHGRYTLVSGWTDRRIQRPIAETDRIATDDKMPNPEAGNRLPDATSSEGEHAFQKESKLGEVGAQGKTVPRSPSPRGPSDSSSVNPTPGVPAVPKDTLPKVAKTMEDGTLKITKVHRALGERYGESHQATSASGGAIGGTGQVSEERKLPDNMPAWLRLSRKEIAAKYADLGQEERKRLFEAVEAGEDHNSHWDVPPVSLVQDRNRYVNVYPFEFNRVRLRLPEERGTYINASHIVLKQRTGIQQRFIAAQAPKSNNEGISSFWQMIIDACHKDPADKVVIIMLGQHSESGIEKCAHYFPEYRPGMSPTSRTLDLVWEVHLGLKMHVAIVLKNFETSDRLRSEVRELSVENALSPLASADGHVSIHPAASVQHYLYGGWPDRDVPIGADRDALVRLARHIRELATTTLVPPIVHGSAGVGRTGTLIALDYLLYELDRGAFDPDPQLHRIALSPWDDPIYAVVDELRKQRMFMVQGEVQYALLYEILREEWISRWKWGDPDAALEAGYDVSEPDYEDKVRDNARYPWLGG</sequence>
<name>A0A6A6II03_9PLEO</name>
<reference evidence="10" key="1">
    <citation type="journal article" date="2020" name="Stud. Mycol.">
        <title>101 Dothideomycetes genomes: a test case for predicting lifestyles and emergence of pathogens.</title>
        <authorList>
            <person name="Haridas S."/>
            <person name="Albert R."/>
            <person name="Binder M."/>
            <person name="Bloem J."/>
            <person name="Labutti K."/>
            <person name="Salamov A."/>
            <person name="Andreopoulos B."/>
            <person name="Baker S."/>
            <person name="Barry K."/>
            <person name="Bills G."/>
            <person name="Bluhm B."/>
            <person name="Cannon C."/>
            <person name="Castanera R."/>
            <person name="Culley D."/>
            <person name="Daum C."/>
            <person name="Ezra D."/>
            <person name="Gonzalez J."/>
            <person name="Henrissat B."/>
            <person name="Kuo A."/>
            <person name="Liang C."/>
            <person name="Lipzen A."/>
            <person name="Lutzoni F."/>
            <person name="Magnuson J."/>
            <person name="Mondo S."/>
            <person name="Nolan M."/>
            <person name="Ohm R."/>
            <person name="Pangilinan J."/>
            <person name="Park H.-J."/>
            <person name="Ramirez L."/>
            <person name="Alfaro M."/>
            <person name="Sun H."/>
            <person name="Tritt A."/>
            <person name="Yoshinaga Y."/>
            <person name="Zwiers L.-H."/>
            <person name="Turgeon B."/>
            <person name="Goodwin S."/>
            <person name="Spatafora J."/>
            <person name="Crous P."/>
            <person name="Grigoriev I."/>
        </authorList>
    </citation>
    <scope>NUCLEOTIDE SEQUENCE</scope>
    <source>
        <strain evidence="10">CBS 122368</strain>
    </source>
</reference>
<keyword evidence="4" id="KW-0862">Zinc</keyword>
<keyword evidence="1" id="KW-0728">SH3 domain</keyword>
<dbReference type="SUPFAM" id="SSF50044">
    <property type="entry name" value="SH3-domain"/>
    <property type="match status" value="2"/>
</dbReference>
<dbReference type="EMBL" id="ML987194">
    <property type="protein sequence ID" value="KAF2249996.1"/>
    <property type="molecule type" value="Genomic_DNA"/>
</dbReference>
<evidence type="ECO:0000256" key="4">
    <source>
        <dbReference type="ARBA" id="ARBA00022833"/>
    </source>
</evidence>
<dbReference type="OrthoDB" id="6133115at2759"/>
<dbReference type="InterPro" id="IPR000242">
    <property type="entry name" value="PTP_cat"/>
</dbReference>
<evidence type="ECO:0008006" key="12">
    <source>
        <dbReference type="Google" id="ProtNLM"/>
    </source>
</evidence>
<evidence type="ECO:0000256" key="6">
    <source>
        <dbReference type="SAM" id="MobiDB-lite"/>
    </source>
</evidence>
<dbReference type="PANTHER" id="PTHR35391">
    <property type="entry name" value="C2H2-TYPE DOMAIN-CONTAINING PROTEIN-RELATED"/>
    <property type="match status" value="1"/>
</dbReference>
<feature type="region of interest" description="Disordered" evidence="6">
    <location>
        <begin position="1341"/>
        <end position="1420"/>
    </location>
</feature>
<dbReference type="InterPro" id="IPR001452">
    <property type="entry name" value="SH3_domain"/>
</dbReference>
<dbReference type="SMART" id="SM00355">
    <property type="entry name" value="ZnF_C2H2"/>
    <property type="match status" value="2"/>
</dbReference>
<dbReference type="InterPro" id="IPR019787">
    <property type="entry name" value="Znf_PHD-finger"/>
</dbReference>
<dbReference type="InterPro" id="IPR013083">
    <property type="entry name" value="Znf_RING/FYVE/PHD"/>
</dbReference>
<dbReference type="InterPro" id="IPR001965">
    <property type="entry name" value="Znf_PHD"/>
</dbReference>
<dbReference type="SMART" id="SM00194">
    <property type="entry name" value="PTPc"/>
    <property type="match status" value="1"/>
</dbReference>
<dbReference type="PRINTS" id="PR00700">
    <property type="entry name" value="PRTYPHPHTASE"/>
</dbReference>
<feature type="region of interest" description="Disordered" evidence="6">
    <location>
        <begin position="513"/>
        <end position="561"/>
    </location>
</feature>
<evidence type="ECO:0000256" key="1">
    <source>
        <dbReference type="ARBA" id="ARBA00022443"/>
    </source>
</evidence>
<dbReference type="Gene3D" id="2.30.30.40">
    <property type="entry name" value="SH3 Domains"/>
    <property type="match status" value="1"/>
</dbReference>
<gene>
    <name evidence="10" type="ORF">BU26DRAFT_518471</name>
</gene>